<reference evidence="3" key="1">
    <citation type="journal article" date="2023" name="Commun. Biol.">
        <title>Genome analysis of Parmales, the sister group of diatoms, reveals the evolutionary specialization of diatoms from phago-mixotrophs to photoautotrophs.</title>
        <authorList>
            <person name="Ban H."/>
            <person name="Sato S."/>
            <person name="Yoshikawa S."/>
            <person name="Yamada K."/>
            <person name="Nakamura Y."/>
            <person name="Ichinomiya M."/>
            <person name="Sato N."/>
            <person name="Blanc-Mathieu R."/>
            <person name="Endo H."/>
            <person name="Kuwata A."/>
            <person name="Ogata H."/>
        </authorList>
    </citation>
    <scope>NUCLEOTIDE SEQUENCE [LARGE SCALE GENOMIC DNA]</scope>
</reference>
<proteinExistence type="predicted"/>
<dbReference type="InterPro" id="IPR050967">
    <property type="entry name" value="Thiamine_Salvage_TenA"/>
</dbReference>
<dbReference type="CDD" id="cd19365">
    <property type="entry name" value="TenA_C-like"/>
    <property type="match status" value="1"/>
</dbReference>
<dbReference type="GO" id="GO:0005829">
    <property type="term" value="C:cytosol"/>
    <property type="evidence" value="ECO:0007669"/>
    <property type="project" value="TreeGrafter"/>
</dbReference>
<dbReference type="GO" id="GO:0006772">
    <property type="term" value="P:thiamine metabolic process"/>
    <property type="evidence" value="ECO:0007669"/>
    <property type="project" value="UniProtKB-ARBA"/>
</dbReference>
<comment type="caution">
    <text evidence="2">The sequence shown here is derived from an EMBL/GenBank/DDBJ whole genome shotgun (WGS) entry which is preliminary data.</text>
</comment>
<dbReference type="EMBL" id="BRYA01000318">
    <property type="protein sequence ID" value="GMI46890.1"/>
    <property type="molecule type" value="Genomic_DNA"/>
</dbReference>
<sequence length="246" mass="28032">MTVCEQLWEAAKETGVLDATENHPFLLQMLSGTLPLPTFKHYVVQDAMYLTEFAACLRRLSKAAPTVDLAGRFEDFAKGAEEAEMGLHRGYFDSWGIKPVVGGGAGGGEGKGEKVDFTPTTMMYTSYMTAVVATRPWHEGVAALLPCFWVYQWVGDIMLHKREEMKSRGEYGSEKNEVYDKWIDMYGGLDFEKEVKEYKQILEDACEGVDGEGVERMKMHMKRGCVFEYMFWEQSLKDEKFQFNVI</sequence>
<evidence type="ECO:0000313" key="3">
    <source>
        <dbReference type="Proteomes" id="UP001165065"/>
    </source>
</evidence>
<keyword evidence="3" id="KW-1185">Reference proteome</keyword>
<feature type="domain" description="Thiaminase-2/PQQC" evidence="1">
    <location>
        <begin position="21"/>
        <end position="236"/>
    </location>
</feature>
<name>A0A9W7GMZ7_9STRA</name>
<dbReference type="PANTHER" id="PTHR43198:SF2">
    <property type="entry name" value="SI:CH1073-67J19.1-RELATED"/>
    <property type="match status" value="1"/>
</dbReference>
<dbReference type="Gene3D" id="1.20.910.10">
    <property type="entry name" value="Heme oxygenase-like"/>
    <property type="match status" value="1"/>
</dbReference>
<dbReference type="PANTHER" id="PTHR43198">
    <property type="entry name" value="BIFUNCTIONAL TH2 PROTEIN"/>
    <property type="match status" value="1"/>
</dbReference>
<dbReference type="InterPro" id="IPR004305">
    <property type="entry name" value="Thiaminase-2/PQQC"/>
</dbReference>
<evidence type="ECO:0000259" key="1">
    <source>
        <dbReference type="Pfam" id="PF03070"/>
    </source>
</evidence>
<protein>
    <recommendedName>
        <fullName evidence="1">Thiaminase-2/PQQC domain-containing protein</fullName>
    </recommendedName>
</protein>
<dbReference type="Pfam" id="PF03070">
    <property type="entry name" value="TENA_THI-4"/>
    <property type="match status" value="1"/>
</dbReference>
<evidence type="ECO:0000313" key="2">
    <source>
        <dbReference type="EMBL" id="GMI46890.1"/>
    </source>
</evidence>
<dbReference type="OrthoDB" id="37730at2759"/>
<dbReference type="SUPFAM" id="SSF48613">
    <property type="entry name" value="Heme oxygenase-like"/>
    <property type="match status" value="1"/>
</dbReference>
<gene>
    <name evidence="2" type="ORF">TrCOL_g2559</name>
</gene>
<dbReference type="InterPro" id="IPR016084">
    <property type="entry name" value="Haem_Oase-like_multi-hlx"/>
</dbReference>
<organism evidence="2 3">
    <name type="scientific">Triparma columacea</name>
    <dbReference type="NCBI Taxonomy" id="722753"/>
    <lineage>
        <taxon>Eukaryota</taxon>
        <taxon>Sar</taxon>
        <taxon>Stramenopiles</taxon>
        <taxon>Ochrophyta</taxon>
        <taxon>Bolidophyceae</taxon>
        <taxon>Parmales</taxon>
        <taxon>Triparmaceae</taxon>
        <taxon>Triparma</taxon>
    </lineage>
</organism>
<dbReference type="AlphaFoldDB" id="A0A9W7GMZ7"/>
<dbReference type="Proteomes" id="UP001165065">
    <property type="component" value="Unassembled WGS sequence"/>
</dbReference>
<accession>A0A9W7GMZ7</accession>